<organism evidence="1 2">
    <name type="scientific">Zonotrichia albicollis</name>
    <name type="common">White-throated sparrow</name>
    <name type="synonym">Fringilla albicollis</name>
    <dbReference type="NCBI Taxonomy" id="44394"/>
    <lineage>
        <taxon>Eukaryota</taxon>
        <taxon>Metazoa</taxon>
        <taxon>Chordata</taxon>
        <taxon>Craniata</taxon>
        <taxon>Vertebrata</taxon>
        <taxon>Euteleostomi</taxon>
        <taxon>Archelosauria</taxon>
        <taxon>Archosauria</taxon>
        <taxon>Dinosauria</taxon>
        <taxon>Saurischia</taxon>
        <taxon>Theropoda</taxon>
        <taxon>Coelurosauria</taxon>
        <taxon>Aves</taxon>
        <taxon>Neognathae</taxon>
        <taxon>Neoaves</taxon>
        <taxon>Telluraves</taxon>
        <taxon>Australaves</taxon>
        <taxon>Passeriformes</taxon>
        <taxon>Passerellidae</taxon>
        <taxon>Zonotrichia</taxon>
    </lineage>
</organism>
<protein>
    <submittedName>
        <fullName evidence="1">Uncharacterized protein</fullName>
    </submittedName>
</protein>
<reference evidence="1" key="2">
    <citation type="submission" date="2025-09" db="UniProtKB">
        <authorList>
            <consortium name="Ensembl"/>
        </authorList>
    </citation>
    <scope>IDENTIFICATION</scope>
</reference>
<accession>A0A8D2LYU8</accession>
<dbReference type="Proteomes" id="UP000694413">
    <property type="component" value="Unassembled WGS sequence"/>
</dbReference>
<evidence type="ECO:0000313" key="2">
    <source>
        <dbReference type="Proteomes" id="UP000694413"/>
    </source>
</evidence>
<dbReference type="Ensembl" id="ENSZALT00000000212.1">
    <property type="protein sequence ID" value="ENSZALP00000000141.1"/>
    <property type="gene ID" value="ENSZALG00000000158.1"/>
</dbReference>
<dbReference type="AlphaFoldDB" id="A0A8D2LYU8"/>
<proteinExistence type="predicted"/>
<reference evidence="1" key="1">
    <citation type="submission" date="2025-08" db="UniProtKB">
        <authorList>
            <consortium name="Ensembl"/>
        </authorList>
    </citation>
    <scope>IDENTIFICATION</scope>
</reference>
<name>A0A8D2LYU8_ZONAL</name>
<sequence>FISLTHGILSAEEKMNDCKFQSEIPQECMLHFYLYYGKAPVDETLKTVASFCHMTHQKNPTISCLTDERKMLLRRQINTRGKEFYTENVINLALLTCQFRNWRQKDGSSDRTGSRPCITLGLKAGP</sequence>
<evidence type="ECO:0000313" key="1">
    <source>
        <dbReference type="Ensembl" id="ENSZALP00000000141.1"/>
    </source>
</evidence>
<keyword evidence="2" id="KW-1185">Reference proteome</keyword>